<keyword evidence="5 6" id="KW-0449">Lipoprotein</keyword>
<protein>
    <recommendedName>
        <fullName evidence="6">Lipoprotein</fullName>
    </recommendedName>
</protein>
<dbReference type="NCBIfam" id="TIGR00363">
    <property type="entry name" value="MetQ/NlpA family lipoprotein"/>
    <property type="match status" value="1"/>
</dbReference>
<dbReference type="InterPro" id="IPR004872">
    <property type="entry name" value="Lipoprotein_NlpA"/>
</dbReference>
<reference evidence="8" key="2">
    <citation type="journal article" date="2016" name="Int. J. Syst. Evol. Microbiol.">
        <title>Complete genome sequence and cell structure of Limnochorda pilosa, a Gram-negative spore-former within the phylum Firmicutes.</title>
        <authorList>
            <person name="Watanabe M."/>
            <person name="Kojima H."/>
            <person name="Fukui M."/>
        </authorList>
    </citation>
    <scope>NUCLEOTIDE SEQUENCE [LARGE SCALE GENOMIC DNA]</scope>
    <source>
        <strain evidence="8">HC45</strain>
    </source>
</reference>
<evidence type="ECO:0000256" key="1">
    <source>
        <dbReference type="ARBA" id="ARBA00004635"/>
    </source>
</evidence>
<proteinExistence type="inferred from homology"/>
<keyword evidence="7" id="KW-0560">Oxidoreductase</keyword>
<dbReference type="PATRIC" id="fig|1555112.3.peg.348"/>
<dbReference type="Gene3D" id="3.40.190.10">
    <property type="entry name" value="Periplasmic binding protein-like II"/>
    <property type="match status" value="2"/>
</dbReference>
<organism evidence="7 8">
    <name type="scientific">Limnochorda pilosa</name>
    <dbReference type="NCBI Taxonomy" id="1555112"/>
    <lineage>
        <taxon>Bacteria</taxon>
        <taxon>Bacillati</taxon>
        <taxon>Bacillota</taxon>
        <taxon>Limnochordia</taxon>
        <taxon>Limnochordales</taxon>
        <taxon>Limnochordaceae</taxon>
        <taxon>Limnochorda</taxon>
    </lineage>
</organism>
<evidence type="ECO:0000313" key="7">
    <source>
        <dbReference type="EMBL" id="BAS26190.1"/>
    </source>
</evidence>
<dbReference type="Pfam" id="PF03180">
    <property type="entry name" value="Lipoprotein_9"/>
    <property type="match status" value="1"/>
</dbReference>
<dbReference type="PANTHER" id="PTHR30429:SF1">
    <property type="entry name" value="D-METHIONINE-BINDING LIPOPROTEIN METQ-RELATED"/>
    <property type="match status" value="1"/>
</dbReference>
<dbReference type="STRING" id="1555112.LIP_0333"/>
<dbReference type="PANTHER" id="PTHR30429">
    <property type="entry name" value="D-METHIONINE-BINDING LIPOPROTEIN METQ"/>
    <property type="match status" value="1"/>
</dbReference>
<dbReference type="CDD" id="cd13597">
    <property type="entry name" value="PBP2_lipoprotein_Tp32"/>
    <property type="match status" value="1"/>
</dbReference>
<keyword evidence="2" id="KW-0732">Signal</keyword>
<comment type="subcellular location">
    <subcellularLocation>
        <location evidence="1">Membrane</location>
        <topology evidence="1">Lipid-anchor</topology>
    </subcellularLocation>
</comment>
<keyword evidence="8" id="KW-1185">Reference proteome</keyword>
<reference evidence="8" key="1">
    <citation type="submission" date="2015-07" db="EMBL/GenBank/DDBJ databases">
        <title>Complete genome sequence and phylogenetic analysis of Limnochorda pilosa.</title>
        <authorList>
            <person name="Watanabe M."/>
            <person name="Kojima H."/>
            <person name="Fukui M."/>
        </authorList>
    </citation>
    <scope>NUCLEOTIDE SEQUENCE [LARGE SCALE GENOMIC DNA]</scope>
    <source>
        <strain evidence="8">HC45</strain>
    </source>
</reference>
<evidence type="ECO:0000313" key="8">
    <source>
        <dbReference type="Proteomes" id="UP000065807"/>
    </source>
</evidence>
<evidence type="ECO:0000256" key="5">
    <source>
        <dbReference type="ARBA" id="ARBA00023288"/>
    </source>
</evidence>
<dbReference type="SUPFAM" id="SSF53850">
    <property type="entry name" value="Periplasmic binding protein-like II"/>
    <property type="match status" value="1"/>
</dbReference>
<evidence type="ECO:0000256" key="6">
    <source>
        <dbReference type="PIRNR" id="PIRNR002854"/>
    </source>
</evidence>
<keyword evidence="7" id="KW-0223">Dioxygenase</keyword>
<evidence type="ECO:0000256" key="2">
    <source>
        <dbReference type="ARBA" id="ARBA00022729"/>
    </source>
</evidence>
<gene>
    <name evidence="7" type="ORF">LIP_0333</name>
</gene>
<accession>A0A0K2SGH9</accession>
<dbReference type="KEGG" id="lpil:LIP_0333"/>
<evidence type="ECO:0000256" key="4">
    <source>
        <dbReference type="ARBA" id="ARBA00023139"/>
    </source>
</evidence>
<dbReference type="PIRSF" id="PIRSF002854">
    <property type="entry name" value="MetQ"/>
    <property type="match status" value="1"/>
</dbReference>
<dbReference type="EMBL" id="AP014924">
    <property type="protein sequence ID" value="BAS26190.1"/>
    <property type="molecule type" value="Genomic_DNA"/>
</dbReference>
<name>A0A0K2SGH9_LIMPI</name>
<dbReference type="GO" id="GO:0051213">
    <property type="term" value="F:dioxygenase activity"/>
    <property type="evidence" value="ECO:0007669"/>
    <property type="project" value="UniProtKB-KW"/>
</dbReference>
<keyword evidence="4" id="KW-0564">Palmitate</keyword>
<dbReference type="AlphaFoldDB" id="A0A0K2SGH9"/>
<evidence type="ECO:0000256" key="3">
    <source>
        <dbReference type="ARBA" id="ARBA00023136"/>
    </source>
</evidence>
<dbReference type="GO" id="GO:0016020">
    <property type="term" value="C:membrane"/>
    <property type="evidence" value="ECO:0007669"/>
    <property type="project" value="UniProtKB-SubCell"/>
</dbReference>
<keyword evidence="3" id="KW-0472">Membrane</keyword>
<comment type="similarity">
    <text evidence="6">Belongs to the nlpA lipoprotein family.</text>
</comment>
<sequence>MPHLPWKLGSPSRLSRAGRLPVVTLVLLVVLGPILHALAGAAGQETIRVGVTAGPHEEVMEVVRDILAEQGVRVEIITFSDYVTPNLVLAEGDLDANSFQHLPYLERFATDHGLKLTAIAPTLNFPMGLYSRRIQQPDELKMGDSVAIPNDPTNGGRALLLLQDAGLIELAPGVDLAATPLDVVGNPKRLRILELDAAQLPRSLEDVALAAINTNYAIEAGLNPVRDAIHLEGAQSRFINVIAVRTEEKDRPIFQKLIAAYHSERVRRFVEERFEGSVIPGWE</sequence>
<dbReference type="Proteomes" id="UP000065807">
    <property type="component" value="Chromosome"/>
</dbReference>